<evidence type="ECO:0000313" key="1">
    <source>
        <dbReference type="EMBL" id="SVD29318.1"/>
    </source>
</evidence>
<name>A0A382U6M7_9ZZZZ</name>
<organism evidence="1">
    <name type="scientific">marine metagenome</name>
    <dbReference type="NCBI Taxonomy" id="408172"/>
    <lineage>
        <taxon>unclassified sequences</taxon>
        <taxon>metagenomes</taxon>
        <taxon>ecological metagenomes</taxon>
    </lineage>
</organism>
<protein>
    <submittedName>
        <fullName evidence="1">Uncharacterized protein</fullName>
    </submittedName>
</protein>
<accession>A0A382U6M7</accession>
<sequence>MYTGYIDDLRISNIARYSGETFSLPTEAHVADSNTLTLLRMEQSQLNITLPPSPVANDVINIWDIGGQCETNPVHLLGNGKKISSRGVTLNVDDILALDSNSFFATLVYKDTTHGWLLVP</sequence>
<proteinExistence type="predicted"/>
<gene>
    <name evidence="1" type="ORF">METZ01_LOCUS382172</name>
</gene>
<dbReference type="AlphaFoldDB" id="A0A382U6M7"/>
<reference evidence="1" key="1">
    <citation type="submission" date="2018-05" db="EMBL/GenBank/DDBJ databases">
        <authorList>
            <person name="Lanie J.A."/>
            <person name="Ng W.-L."/>
            <person name="Kazmierczak K.M."/>
            <person name="Andrzejewski T.M."/>
            <person name="Davidsen T.M."/>
            <person name="Wayne K.J."/>
            <person name="Tettelin H."/>
            <person name="Glass J.I."/>
            <person name="Rusch D."/>
            <person name="Podicherti R."/>
            <person name="Tsui H.-C.T."/>
            <person name="Winkler M.E."/>
        </authorList>
    </citation>
    <scope>NUCLEOTIDE SEQUENCE</scope>
</reference>
<dbReference type="EMBL" id="UINC01141529">
    <property type="protein sequence ID" value="SVD29318.1"/>
    <property type="molecule type" value="Genomic_DNA"/>
</dbReference>